<dbReference type="GO" id="GO:0004813">
    <property type="term" value="F:alanine-tRNA ligase activity"/>
    <property type="evidence" value="ECO:0007669"/>
    <property type="project" value="InterPro"/>
</dbReference>
<dbReference type="EC" id="5.3.99.3" evidence="6"/>
<dbReference type="InterPro" id="IPR009000">
    <property type="entry name" value="Transl_B-barrel_sf"/>
</dbReference>
<dbReference type="Gene3D" id="3.30.980.10">
    <property type="entry name" value="Threonyl-trna Synthetase, Chain A, domain 2"/>
    <property type="match status" value="1"/>
</dbReference>
<dbReference type="SUPFAM" id="SSF50447">
    <property type="entry name" value="Translation proteins"/>
    <property type="match status" value="1"/>
</dbReference>
<evidence type="ECO:0000256" key="17">
    <source>
        <dbReference type="ARBA" id="ARBA00023235"/>
    </source>
</evidence>
<dbReference type="GO" id="GO:0006419">
    <property type="term" value="P:alanyl-tRNA aminoacylation"/>
    <property type="evidence" value="ECO:0007669"/>
    <property type="project" value="InterPro"/>
</dbReference>
<evidence type="ECO:0000256" key="13">
    <source>
        <dbReference type="ARBA" id="ARBA00022832"/>
    </source>
</evidence>
<keyword evidence="28" id="KW-1185">Reference proteome</keyword>
<evidence type="ECO:0000256" key="23">
    <source>
        <dbReference type="ARBA" id="ARBA00071075"/>
    </source>
</evidence>
<accession>A0A8C8YT94</accession>
<keyword evidence="10" id="KW-0597">Phosphoprotein</keyword>
<evidence type="ECO:0000256" key="24">
    <source>
        <dbReference type="ARBA" id="ARBA00079094"/>
    </source>
</evidence>
<reference evidence="27" key="1">
    <citation type="submission" date="2025-08" db="UniProtKB">
        <authorList>
            <consortium name="Ensembl"/>
        </authorList>
    </citation>
    <scope>IDENTIFICATION</scope>
</reference>
<keyword evidence="17" id="KW-0413">Isomerase</keyword>
<evidence type="ECO:0000256" key="21">
    <source>
        <dbReference type="ARBA" id="ARBA00045393"/>
    </source>
</evidence>
<dbReference type="GO" id="GO:0003676">
    <property type="term" value="F:nucleic acid binding"/>
    <property type="evidence" value="ECO:0007669"/>
    <property type="project" value="InterPro"/>
</dbReference>
<evidence type="ECO:0000259" key="26">
    <source>
        <dbReference type="PROSITE" id="PS51203"/>
    </source>
</evidence>
<evidence type="ECO:0000256" key="2">
    <source>
        <dbReference type="ARBA" id="ARBA00001947"/>
    </source>
</evidence>
<dbReference type="FunFam" id="2.60.40.790:FF:000003">
    <property type="entry name" value="prostaglandin E synthase 3"/>
    <property type="match status" value="1"/>
</dbReference>
<dbReference type="GO" id="GO:0005737">
    <property type="term" value="C:cytoplasm"/>
    <property type="evidence" value="ECO:0007669"/>
    <property type="project" value="UniProtKB-SubCell"/>
</dbReference>
<dbReference type="FunFam" id="2.40.30.130:FF:000012">
    <property type="entry name" value="Predicted gene, 27029"/>
    <property type="match status" value="1"/>
</dbReference>
<comment type="catalytic activity">
    <reaction evidence="1">
        <text>prostaglandin H2 = prostaglandin E2</text>
        <dbReference type="Rhea" id="RHEA:12893"/>
        <dbReference type="ChEBI" id="CHEBI:57405"/>
        <dbReference type="ChEBI" id="CHEBI:606564"/>
        <dbReference type="EC" id="5.3.99.3"/>
    </reaction>
</comment>
<dbReference type="PROSITE" id="PS51203">
    <property type="entry name" value="CS"/>
    <property type="match status" value="1"/>
</dbReference>
<feature type="domain" description="Alanyl-transfer RNA synthetases family profile" evidence="25">
    <location>
        <begin position="207"/>
        <end position="416"/>
    </location>
</feature>
<comment type="pathway">
    <text evidence="4">Lipid metabolism; prostaglandin biosynthesis.</text>
</comment>
<dbReference type="InterPro" id="IPR008978">
    <property type="entry name" value="HSP20-like_chaperone"/>
</dbReference>
<dbReference type="SUPFAM" id="SSF49764">
    <property type="entry name" value="HSP20-like chaperones"/>
    <property type="match status" value="1"/>
</dbReference>
<comment type="cofactor">
    <cofactor evidence="2">
        <name>Zn(2+)</name>
        <dbReference type="ChEBI" id="CHEBI:29105"/>
    </cofactor>
</comment>
<dbReference type="Ensembl" id="ENSPSMT00000010068.1">
    <property type="protein sequence ID" value="ENSPSMP00000008559.1"/>
    <property type="gene ID" value="ENSPSMG00000006260.1"/>
</dbReference>
<name>A0A8C8YT94_PROSS</name>
<dbReference type="GO" id="GO:0046872">
    <property type="term" value="F:metal ion binding"/>
    <property type="evidence" value="ECO:0007669"/>
    <property type="project" value="UniProtKB-KW"/>
</dbReference>
<evidence type="ECO:0000256" key="18">
    <source>
        <dbReference type="ARBA" id="ARBA00025733"/>
    </source>
</evidence>
<keyword evidence="11" id="KW-0643">Prostaglandin biosynthesis</keyword>
<comment type="similarity">
    <text evidence="18">Belongs to the p23/wos2 family.</text>
</comment>
<evidence type="ECO:0000256" key="16">
    <source>
        <dbReference type="ARBA" id="ARBA00023160"/>
    </source>
</evidence>
<comment type="subunit">
    <text evidence="22">Probably forms a complex composed of chaperones HSP90 and HSP70, co-chaperones STIP1/HOP, CDC37, PPP5C, PTGES3/p23, TSC1 and client protein TSC2. Binds to the progesterone receptor. Interacts with TERT; the interaction, together with HSP90AA1, is required for correct assembly and stabilization of the telomerase holoenzyme complex. Interacts (via PXLE motif) with EGLN1/PHD2, recruiting EGLN1/PHD2 to the HSP90 pathway to facilitate HIF alpha proteins hydroxylation. Interacts with HSP90AA1, FLCN, FNIP1 and FNIP2.</text>
</comment>
<dbReference type="InterPro" id="IPR018165">
    <property type="entry name" value="Ala-tRNA-synth_IIc_core"/>
</dbReference>
<keyword evidence="13" id="KW-0276">Fatty acid metabolism</keyword>
<dbReference type="GO" id="GO:0005524">
    <property type="term" value="F:ATP binding"/>
    <property type="evidence" value="ECO:0007669"/>
    <property type="project" value="InterPro"/>
</dbReference>
<evidence type="ECO:0000256" key="1">
    <source>
        <dbReference type="ARBA" id="ARBA00000609"/>
    </source>
</evidence>
<dbReference type="PANTHER" id="PTHR43462:SF1">
    <property type="entry name" value="ALANYL-TRNA EDITING PROTEIN AARSD1"/>
    <property type="match status" value="1"/>
</dbReference>
<keyword evidence="15" id="KW-0648">Protein biosynthesis</keyword>
<keyword evidence="7" id="KW-0963">Cytoplasm</keyword>
<dbReference type="InterPro" id="IPR051335">
    <property type="entry name" value="Alanyl-tRNA_Editing_Enzymes"/>
</dbReference>
<keyword evidence="8" id="KW-0644">Prostaglandin metabolism</keyword>
<dbReference type="GO" id="GO:0002196">
    <property type="term" value="F:Ser-tRNA(Ala) deacylase activity"/>
    <property type="evidence" value="ECO:0007669"/>
    <property type="project" value="Ensembl"/>
</dbReference>
<dbReference type="CDD" id="cd00237">
    <property type="entry name" value="p23"/>
    <property type="match status" value="1"/>
</dbReference>
<comment type="subcellular location">
    <subcellularLocation>
        <location evidence="3">Cytoplasm</location>
    </subcellularLocation>
</comment>
<evidence type="ECO:0000256" key="5">
    <source>
        <dbReference type="ARBA" id="ARBA00008429"/>
    </source>
</evidence>
<evidence type="ECO:0000256" key="14">
    <source>
        <dbReference type="ARBA" id="ARBA00022833"/>
    </source>
</evidence>
<keyword evidence="9" id="KW-0444">Lipid biosynthesis</keyword>
<protein>
    <recommendedName>
        <fullName evidence="23">Alanyl-tRNA editing protein Aarsd1</fullName>
        <ecNumber evidence="6">5.3.99.3</ecNumber>
    </recommendedName>
    <alternativeName>
        <fullName evidence="24">Alanyl-tRNA synthetase domain-containing protein 1</fullName>
    </alternativeName>
    <alternativeName>
        <fullName evidence="20">Cytosolic prostaglandin E2 synthase</fullName>
    </alternativeName>
    <alternativeName>
        <fullName evidence="19">Prostaglandin E synthase 3</fullName>
    </alternativeName>
</protein>
<proteinExistence type="inferred from homology"/>
<evidence type="ECO:0000256" key="7">
    <source>
        <dbReference type="ARBA" id="ARBA00022490"/>
    </source>
</evidence>
<evidence type="ECO:0000256" key="19">
    <source>
        <dbReference type="ARBA" id="ARBA00040552"/>
    </source>
</evidence>
<evidence type="ECO:0000259" key="25">
    <source>
        <dbReference type="PROSITE" id="PS50860"/>
    </source>
</evidence>
<evidence type="ECO:0000256" key="11">
    <source>
        <dbReference type="ARBA" id="ARBA00022585"/>
    </source>
</evidence>
<dbReference type="Gene3D" id="2.40.30.130">
    <property type="match status" value="1"/>
</dbReference>
<evidence type="ECO:0000256" key="20">
    <source>
        <dbReference type="ARBA" id="ARBA00042997"/>
    </source>
</evidence>
<dbReference type="PANTHER" id="PTHR43462">
    <property type="entry name" value="ALANYL-TRNA EDITING PROTEIN"/>
    <property type="match status" value="1"/>
</dbReference>
<dbReference type="GO" id="GO:0001516">
    <property type="term" value="P:prostaglandin biosynthetic process"/>
    <property type="evidence" value="ECO:0007669"/>
    <property type="project" value="UniProtKB-KW"/>
</dbReference>
<comment type="similarity">
    <text evidence="5">Belongs to the class-II aminoacyl-tRNA synthetase family. Alax-L subfamily.</text>
</comment>
<dbReference type="SMART" id="SM00863">
    <property type="entry name" value="tRNA_SAD"/>
    <property type="match status" value="1"/>
</dbReference>
<dbReference type="AlphaFoldDB" id="A0A8C8YT94"/>
<dbReference type="FunFam" id="3.30.980.10:FF:000007">
    <property type="entry name" value="alanyl-tRNA editing protein Aarsd1"/>
    <property type="match status" value="1"/>
</dbReference>
<dbReference type="InterPro" id="IPR018163">
    <property type="entry name" value="Thr/Ala-tRNA-synth_IIc_edit"/>
</dbReference>
<evidence type="ECO:0000256" key="10">
    <source>
        <dbReference type="ARBA" id="ARBA00022553"/>
    </source>
</evidence>
<dbReference type="SUPFAM" id="SSF55186">
    <property type="entry name" value="ThrRS/AlaRS common domain"/>
    <property type="match status" value="1"/>
</dbReference>
<evidence type="ECO:0000256" key="9">
    <source>
        <dbReference type="ARBA" id="ARBA00022516"/>
    </source>
</evidence>
<evidence type="ECO:0000256" key="15">
    <source>
        <dbReference type="ARBA" id="ARBA00022917"/>
    </source>
</evidence>
<organism evidence="27 28">
    <name type="scientific">Prolemur simus</name>
    <name type="common">Greater bamboo lemur</name>
    <name type="synonym">Hapalemur simus</name>
    <dbReference type="NCBI Taxonomy" id="1328070"/>
    <lineage>
        <taxon>Eukaryota</taxon>
        <taxon>Metazoa</taxon>
        <taxon>Chordata</taxon>
        <taxon>Craniata</taxon>
        <taxon>Vertebrata</taxon>
        <taxon>Euteleostomi</taxon>
        <taxon>Mammalia</taxon>
        <taxon>Eutheria</taxon>
        <taxon>Euarchontoglires</taxon>
        <taxon>Primates</taxon>
        <taxon>Strepsirrhini</taxon>
        <taxon>Lemuriformes</taxon>
        <taxon>Lemuridae</taxon>
        <taxon>Prolemur</taxon>
    </lineage>
</organism>
<keyword evidence="16" id="KW-0443">Lipid metabolism</keyword>
<comment type="function">
    <text evidence="21">Cytosolic prostaglandin synthase that catalyzes the oxidoreduction of prostaglandin endoperoxide H2 (PGH2) to prostaglandin E2 (PGE2). Molecular chaperone that localizes to genomic response elements in a hormone-dependent manner and disrupts receptor-mediated transcriptional activation, by promoting disassembly of transcriptional regulatory complexes. Facilitates HIF alpha proteins hydroxylation via interaction with EGLN1/PHD2, leading to recruit EGLN1/PHD2 to the HSP90 pathway.</text>
</comment>
<evidence type="ECO:0000256" key="12">
    <source>
        <dbReference type="ARBA" id="ARBA00022723"/>
    </source>
</evidence>
<evidence type="ECO:0000256" key="3">
    <source>
        <dbReference type="ARBA" id="ARBA00004496"/>
    </source>
</evidence>
<keyword evidence="14" id="KW-0862">Zinc</keyword>
<dbReference type="InterPro" id="IPR012947">
    <property type="entry name" value="tRNA_SAD"/>
</dbReference>
<dbReference type="PROSITE" id="PS50860">
    <property type="entry name" value="AA_TRNA_LIGASE_II_ALA"/>
    <property type="match status" value="1"/>
</dbReference>
<evidence type="ECO:0000313" key="27">
    <source>
        <dbReference type="Ensembl" id="ENSPSMP00000008559.1"/>
    </source>
</evidence>
<evidence type="ECO:0000256" key="22">
    <source>
        <dbReference type="ARBA" id="ARBA00046445"/>
    </source>
</evidence>
<reference evidence="27" key="2">
    <citation type="submission" date="2025-09" db="UniProtKB">
        <authorList>
            <consortium name="Ensembl"/>
        </authorList>
    </citation>
    <scope>IDENTIFICATION</scope>
</reference>
<gene>
    <name evidence="27" type="primary">AARSD1</name>
</gene>
<sequence length="576" mass="64754">MGPRTSPFLRGSCWGRPQDLKIAWAPPWHGECLWPRQHAQTLWYDRPKYVFMKFCVEDSTDVHVLIEDHRIVFSCKNADGVELYNEIEFYAKVNSKDSQDKHSCRSITCFVRKWKEKVAWPRLTKEDIKPVWLSVDFDNWRDWEGDEEVELAHVEHYAELLKKVSTKRPPPTMDDLDFTTTVVSCSPAELQTEGSNGKKEVLSGFQVVLEDTLLFPEGGGQPDDRGTINDISVLRVSRRGAQADHFTQTPLIPGSQVLVRVDWERRFDHMQQHSGQHLITAVADHLFEMKTTSWCLGRFRSIIELDSPSVTAEQVAAIEQNVNEKIRDRLPVNVRELSLDDPEVEQVRGRGLPDDHAGPIRVITIQGVDSNMCCGTHVSNLSDLQVIKILGTEKGKKNKTNLIFLAGNRVLKWMERSHGTEKALTTLLKCGAEDHVEAVKKLQNSTKLLQKNNLNLLRDLAVHIAHSLRDSSDWGGVVALHRKEGDSEFMNIIANEIGSEETILFLTVGDEKGAGLFLLAGPAEAVETLGPRVAEVLEGKGAGKKGRFQGKATKMSRRAEAQALLQDYVSTQSAEE</sequence>
<dbReference type="InterPro" id="IPR007052">
    <property type="entry name" value="CS_dom"/>
</dbReference>
<evidence type="ECO:0000256" key="6">
    <source>
        <dbReference type="ARBA" id="ARBA00012203"/>
    </source>
</evidence>
<evidence type="ECO:0000256" key="8">
    <source>
        <dbReference type="ARBA" id="ARBA00022501"/>
    </source>
</evidence>
<dbReference type="Pfam" id="PF07973">
    <property type="entry name" value="tRNA_SAD"/>
    <property type="match status" value="1"/>
</dbReference>
<keyword evidence="12" id="KW-0479">Metal-binding</keyword>
<evidence type="ECO:0000256" key="4">
    <source>
        <dbReference type="ARBA" id="ARBA00004702"/>
    </source>
</evidence>
<dbReference type="Gene3D" id="2.60.40.790">
    <property type="match status" value="1"/>
</dbReference>
<evidence type="ECO:0000313" key="28">
    <source>
        <dbReference type="Proteomes" id="UP000694414"/>
    </source>
</evidence>
<keyword evidence="16" id="KW-0275">Fatty acid biosynthesis</keyword>
<dbReference type="GeneTree" id="ENSGT00940000156241"/>
<feature type="domain" description="CS" evidence="26">
    <location>
        <begin position="36"/>
        <end position="124"/>
    </location>
</feature>
<dbReference type="GO" id="GO:0050220">
    <property type="term" value="F:prostaglandin-E synthase activity"/>
    <property type="evidence" value="ECO:0007669"/>
    <property type="project" value="UniProtKB-EC"/>
</dbReference>
<dbReference type="Proteomes" id="UP000694414">
    <property type="component" value="Unplaced"/>
</dbReference>